<sequence length="57" mass="6669">MHHREIQKEIFSSNSTRQVSKVLLRVGGRGKDIIIHHMFNNGHLVFFFSSHKKFYAG</sequence>
<protein>
    <submittedName>
        <fullName evidence="1">Uncharacterized protein</fullName>
    </submittedName>
</protein>
<dbReference type="AlphaFoldDB" id="A0A2C9W618"/>
<gene>
    <name evidence="1" type="ORF">MANES_03G022500</name>
</gene>
<accession>A0A2C9W618</accession>
<proteinExistence type="predicted"/>
<evidence type="ECO:0000313" key="1">
    <source>
        <dbReference type="EMBL" id="OAY53767.1"/>
    </source>
</evidence>
<dbReference type="EMBL" id="CM004389">
    <property type="protein sequence ID" value="OAY53767.1"/>
    <property type="molecule type" value="Genomic_DNA"/>
</dbReference>
<organism evidence="1">
    <name type="scientific">Manihot esculenta</name>
    <name type="common">Cassava</name>
    <name type="synonym">Jatropha manihot</name>
    <dbReference type="NCBI Taxonomy" id="3983"/>
    <lineage>
        <taxon>Eukaryota</taxon>
        <taxon>Viridiplantae</taxon>
        <taxon>Streptophyta</taxon>
        <taxon>Embryophyta</taxon>
        <taxon>Tracheophyta</taxon>
        <taxon>Spermatophyta</taxon>
        <taxon>Magnoliopsida</taxon>
        <taxon>eudicotyledons</taxon>
        <taxon>Gunneridae</taxon>
        <taxon>Pentapetalae</taxon>
        <taxon>rosids</taxon>
        <taxon>fabids</taxon>
        <taxon>Malpighiales</taxon>
        <taxon>Euphorbiaceae</taxon>
        <taxon>Crotonoideae</taxon>
        <taxon>Manihoteae</taxon>
        <taxon>Manihot</taxon>
    </lineage>
</organism>
<reference evidence="1" key="1">
    <citation type="submission" date="2016-02" db="EMBL/GenBank/DDBJ databases">
        <title>WGS assembly of Manihot esculenta.</title>
        <authorList>
            <person name="Bredeson J.V."/>
            <person name="Prochnik S.E."/>
            <person name="Lyons J.B."/>
            <person name="Schmutz J."/>
            <person name="Grimwood J."/>
            <person name="Vrebalov J."/>
            <person name="Bart R.S."/>
            <person name="Amuge T."/>
            <person name="Ferguson M.E."/>
            <person name="Green R."/>
            <person name="Putnam N."/>
            <person name="Stites J."/>
            <person name="Rounsley S."/>
            <person name="Rokhsar D.S."/>
        </authorList>
    </citation>
    <scope>NUCLEOTIDE SEQUENCE [LARGE SCALE GENOMIC DNA]</scope>
    <source>
        <tissue evidence="1">Leaf</tissue>
    </source>
</reference>
<name>A0A2C9W618_MANES</name>